<organism evidence="2 3">
    <name type="scientific">Marinicella pacifica</name>
    <dbReference type="NCBI Taxonomy" id="1171543"/>
    <lineage>
        <taxon>Bacteria</taxon>
        <taxon>Pseudomonadati</taxon>
        <taxon>Pseudomonadota</taxon>
        <taxon>Gammaproteobacteria</taxon>
        <taxon>Lysobacterales</taxon>
        <taxon>Marinicellaceae</taxon>
        <taxon>Marinicella</taxon>
    </lineage>
</organism>
<accession>A0A917CEJ0</accession>
<keyword evidence="3" id="KW-1185">Reference proteome</keyword>
<dbReference type="AlphaFoldDB" id="A0A917CEJ0"/>
<proteinExistence type="predicted"/>
<feature type="transmembrane region" description="Helical" evidence="1">
    <location>
        <begin position="222"/>
        <end position="242"/>
    </location>
</feature>
<feature type="transmembrane region" description="Helical" evidence="1">
    <location>
        <begin position="197"/>
        <end position="215"/>
    </location>
</feature>
<gene>
    <name evidence="2" type="ORF">GCM10011365_02470</name>
</gene>
<protein>
    <submittedName>
        <fullName evidence="2">Uncharacterized protein</fullName>
    </submittedName>
</protein>
<keyword evidence="1" id="KW-1133">Transmembrane helix</keyword>
<evidence type="ECO:0000256" key="1">
    <source>
        <dbReference type="SAM" id="Phobius"/>
    </source>
</evidence>
<evidence type="ECO:0000313" key="3">
    <source>
        <dbReference type="Proteomes" id="UP000605253"/>
    </source>
</evidence>
<evidence type="ECO:0000313" key="2">
    <source>
        <dbReference type="EMBL" id="GGF84940.1"/>
    </source>
</evidence>
<sequence>MSLLTAFIVTRQQSVQSDLSQPLSPINVTTSFEVLPGLYYQSNGLFHLDLSGINHLSLPLKKWPLTPSQYAYLVIKDFHGYQRVHLYLTAEIESEGQATTSYRQKLVNNANSINTLDSVWLKTENLSDVRLVIEKNDALGFSQSTDNQIGWSSIQFMSDDMVSSTQQITAGLLSFNPLSYASINIYNLDNNASFQKLLTVIAVSLFIMVVLYLMLKPKAGHLMAGVVLLWLLASIPYGFNFIHQSQFNEQRFAENSPFLNQTDRLLFAMADEIQNMIGQHATPTKETKIMIMGGDDFSKKRLNFHLLNHNTGIIGDIESWQQRPAESDSYAILLPPFNELCDTEATTPATNSIENRLKNTTRYCLKHR</sequence>
<keyword evidence="1" id="KW-0812">Transmembrane</keyword>
<dbReference type="EMBL" id="BMEO01000001">
    <property type="protein sequence ID" value="GGF84940.1"/>
    <property type="molecule type" value="Genomic_DNA"/>
</dbReference>
<reference evidence="2" key="1">
    <citation type="journal article" date="2014" name="Int. J. Syst. Evol. Microbiol.">
        <title>Complete genome sequence of Corynebacterium casei LMG S-19264T (=DSM 44701T), isolated from a smear-ripened cheese.</title>
        <authorList>
            <consortium name="US DOE Joint Genome Institute (JGI-PGF)"/>
            <person name="Walter F."/>
            <person name="Albersmeier A."/>
            <person name="Kalinowski J."/>
            <person name="Ruckert C."/>
        </authorList>
    </citation>
    <scope>NUCLEOTIDE SEQUENCE</scope>
    <source>
        <strain evidence="2">CGMCC 1.12181</strain>
    </source>
</reference>
<keyword evidence="1" id="KW-0472">Membrane</keyword>
<dbReference type="Proteomes" id="UP000605253">
    <property type="component" value="Unassembled WGS sequence"/>
</dbReference>
<reference evidence="2" key="2">
    <citation type="submission" date="2020-09" db="EMBL/GenBank/DDBJ databases">
        <authorList>
            <person name="Sun Q."/>
            <person name="Zhou Y."/>
        </authorList>
    </citation>
    <scope>NUCLEOTIDE SEQUENCE</scope>
    <source>
        <strain evidence="2">CGMCC 1.12181</strain>
    </source>
</reference>
<name>A0A917CEJ0_9GAMM</name>
<comment type="caution">
    <text evidence="2">The sequence shown here is derived from an EMBL/GenBank/DDBJ whole genome shotgun (WGS) entry which is preliminary data.</text>
</comment>